<dbReference type="EMBL" id="HBUF01588981">
    <property type="protein sequence ID" value="CAG6772687.1"/>
    <property type="molecule type" value="Transcribed_RNA"/>
</dbReference>
<evidence type="ECO:0000313" key="1">
    <source>
        <dbReference type="EMBL" id="CAG6772690.1"/>
    </source>
</evidence>
<name>A0A8D9AXC1_9HEMI</name>
<dbReference type="EMBL" id="HBUF01588982">
    <property type="protein sequence ID" value="CAG6772688.1"/>
    <property type="molecule type" value="Transcribed_RNA"/>
</dbReference>
<dbReference type="EMBL" id="HBUF01588984">
    <property type="protein sequence ID" value="CAG6772690.1"/>
    <property type="molecule type" value="Transcribed_RNA"/>
</dbReference>
<proteinExistence type="predicted"/>
<dbReference type="EMBL" id="HBUF01588983">
    <property type="protein sequence ID" value="CAG6772689.1"/>
    <property type="molecule type" value="Transcribed_RNA"/>
</dbReference>
<protein>
    <submittedName>
        <fullName evidence="1">Uncharacterized protein</fullName>
    </submittedName>
</protein>
<dbReference type="AlphaFoldDB" id="A0A8D9AXC1"/>
<reference evidence="1" key="1">
    <citation type="submission" date="2021-05" db="EMBL/GenBank/DDBJ databases">
        <authorList>
            <person name="Alioto T."/>
            <person name="Alioto T."/>
            <person name="Gomez Garrido J."/>
        </authorList>
    </citation>
    <scope>NUCLEOTIDE SEQUENCE</scope>
</reference>
<organism evidence="1">
    <name type="scientific">Cacopsylla melanoneura</name>
    <dbReference type="NCBI Taxonomy" id="428564"/>
    <lineage>
        <taxon>Eukaryota</taxon>
        <taxon>Metazoa</taxon>
        <taxon>Ecdysozoa</taxon>
        <taxon>Arthropoda</taxon>
        <taxon>Hexapoda</taxon>
        <taxon>Insecta</taxon>
        <taxon>Pterygota</taxon>
        <taxon>Neoptera</taxon>
        <taxon>Paraneoptera</taxon>
        <taxon>Hemiptera</taxon>
        <taxon>Sternorrhyncha</taxon>
        <taxon>Psylloidea</taxon>
        <taxon>Psyllidae</taxon>
        <taxon>Psyllinae</taxon>
        <taxon>Cacopsylla</taxon>
    </lineage>
</organism>
<sequence length="160" mass="18178">MGMTCINGCQSVQGRNEASFTLDRVWNNLFRVTHISSVNHIKYLVVSASDIRPHRYLTRISVGNSRNVALSNKNIHKIGLRSYGNSYRLQNVYIDFNFLLRPTPYPSLTTTTTASPSPTTTTPTHNYTYTYLPTSSTQITPTHNYTYTYLLTFSTQIVLL</sequence>
<accession>A0A8D9AXC1</accession>